<proteinExistence type="predicted"/>
<keyword evidence="3" id="KW-1185">Reference proteome</keyword>
<dbReference type="Proteomes" id="UP001552521">
    <property type="component" value="Unassembled WGS sequence"/>
</dbReference>
<name>A0ABV3HX59_9ACTN</name>
<evidence type="ECO:0000313" key="3">
    <source>
        <dbReference type="Proteomes" id="UP001552521"/>
    </source>
</evidence>
<feature type="transmembrane region" description="Helical" evidence="1">
    <location>
        <begin position="133"/>
        <end position="155"/>
    </location>
</feature>
<organism evidence="2 3">
    <name type="scientific">Streptomyces kurssanovii</name>
    <dbReference type="NCBI Taxonomy" id="67312"/>
    <lineage>
        <taxon>Bacteria</taxon>
        <taxon>Bacillati</taxon>
        <taxon>Actinomycetota</taxon>
        <taxon>Actinomycetes</taxon>
        <taxon>Kitasatosporales</taxon>
        <taxon>Streptomycetaceae</taxon>
        <taxon>Streptomyces</taxon>
    </lineage>
</organism>
<reference evidence="2 3" key="1">
    <citation type="submission" date="2024-06" db="EMBL/GenBank/DDBJ databases">
        <title>The Natural Products Discovery Center: Release of the First 8490 Sequenced Strains for Exploring Actinobacteria Biosynthetic Diversity.</title>
        <authorList>
            <person name="Kalkreuter E."/>
            <person name="Kautsar S.A."/>
            <person name="Yang D."/>
            <person name="Bader C.D."/>
            <person name="Teijaro C.N."/>
            <person name="Fluegel L."/>
            <person name="Davis C.M."/>
            <person name="Simpson J.R."/>
            <person name="Lauterbach L."/>
            <person name="Steele A.D."/>
            <person name="Gui C."/>
            <person name="Meng S."/>
            <person name="Li G."/>
            <person name="Viehrig K."/>
            <person name="Ye F."/>
            <person name="Su P."/>
            <person name="Kiefer A.F."/>
            <person name="Nichols A."/>
            <person name="Cepeda A.J."/>
            <person name="Yan W."/>
            <person name="Fan B."/>
            <person name="Jiang Y."/>
            <person name="Adhikari A."/>
            <person name="Zheng C.-J."/>
            <person name="Schuster L."/>
            <person name="Cowan T.M."/>
            <person name="Smanski M.J."/>
            <person name="Chevrette M.G."/>
            <person name="De Carvalho L.P.S."/>
            <person name="Shen B."/>
        </authorList>
    </citation>
    <scope>NUCLEOTIDE SEQUENCE [LARGE SCALE GENOMIC DNA]</scope>
    <source>
        <strain evidence="2 3">NPDC049344</strain>
    </source>
</reference>
<sequence length="255" mass="27376">MTSLSAQLLRGHRVQTSFDSETVEIVRDGQRTRIPLSAVQEICVPAPRTIEIVLTSGVRHRIAGPNPTATTAFATALSGALPTERDPDAAAAVTTESEPNQGIPWKLLSLLGAPVVAFIGYVTWVGIARGSDGAFAALLGGPFILIGLALVAYAVEDVHRRAVLHRHGITVRAERTRPGVFTYVTADGVARTYRIKRQLLAINLIHDPRKPHFVAHVSPWYFVAVRLFLVLAAGIGIGALGGTVSFHTAWLPDTE</sequence>
<keyword evidence="1" id="KW-1133">Transmembrane helix</keyword>
<accession>A0ABV3HX59</accession>
<dbReference type="EMBL" id="JBFAQK010000028">
    <property type="protein sequence ID" value="MEV4683170.1"/>
    <property type="molecule type" value="Genomic_DNA"/>
</dbReference>
<protein>
    <recommendedName>
        <fullName evidence="4">PH domain-containing protein</fullName>
    </recommendedName>
</protein>
<keyword evidence="1" id="KW-0472">Membrane</keyword>
<evidence type="ECO:0008006" key="4">
    <source>
        <dbReference type="Google" id="ProtNLM"/>
    </source>
</evidence>
<feature type="transmembrane region" description="Helical" evidence="1">
    <location>
        <begin position="219"/>
        <end position="241"/>
    </location>
</feature>
<dbReference type="RefSeq" id="WP_364596256.1">
    <property type="nucleotide sequence ID" value="NZ_JBFAQK010000028.1"/>
</dbReference>
<evidence type="ECO:0000256" key="1">
    <source>
        <dbReference type="SAM" id="Phobius"/>
    </source>
</evidence>
<gene>
    <name evidence="2" type="ORF">AB0K36_20540</name>
</gene>
<feature type="transmembrane region" description="Helical" evidence="1">
    <location>
        <begin position="107"/>
        <end position="127"/>
    </location>
</feature>
<comment type="caution">
    <text evidence="2">The sequence shown here is derived from an EMBL/GenBank/DDBJ whole genome shotgun (WGS) entry which is preliminary data.</text>
</comment>
<keyword evidence="1" id="KW-0812">Transmembrane</keyword>
<evidence type="ECO:0000313" key="2">
    <source>
        <dbReference type="EMBL" id="MEV4683170.1"/>
    </source>
</evidence>